<comment type="caution">
    <text evidence="11">The sequence shown here is derived from an EMBL/GenBank/DDBJ whole genome shotgun (WGS) entry which is preliminary data.</text>
</comment>
<feature type="transmembrane region" description="Helical" evidence="9">
    <location>
        <begin position="703"/>
        <end position="722"/>
    </location>
</feature>
<feature type="transmembrane region" description="Helical" evidence="9">
    <location>
        <begin position="493"/>
        <end position="512"/>
    </location>
</feature>
<dbReference type="PANTHER" id="PTHR13533">
    <property type="entry name" value="N-ACETYLNEURAMINATE 9-O-ACETYLTRANSFERASE"/>
    <property type="match status" value="1"/>
</dbReference>
<dbReference type="GO" id="GO:0005975">
    <property type="term" value="P:carbohydrate metabolic process"/>
    <property type="evidence" value="ECO:0007669"/>
    <property type="project" value="UniProtKB-ARBA"/>
</dbReference>
<comment type="subcellular location">
    <subcellularLocation>
        <location evidence="1">Membrane</location>
        <topology evidence="1">Multi-pass membrane protein</topology>
    </subcellularLocation>
</comment>
<feature type="compositionally biased region" description="Basic and acidic residues" evidence="8">
    <location>
        <begin position="235"/>
        <end position="245"/>
    </location>
</feature>
<dbReference type="AlphaFoldDB" id="A0ABD3QSP0"/>
<evidence type="ECO:0000256" key="3">
    <source>
        <dbReference type="ARBA" id="ARBA00022679"/>
    </source>
</evidence>
<evidence type="ECO:0000256" key="4">
    <source>
        <dbReference type="ARBA" id="ARBA00022692"/>
    </source>
</evidence>
<feature type="transmembrane region" description="Helical" evidence="9">
    <location>
        <begin position="191"/>
        <end position="207"/>
    </location>
</feature>
<comment type="similarity">
    <text evidence="2">Belongs to the PC-esterase family. CASD1 subfamily.</text>
</comment>
<keyword evidence="6 9" id="KW-0472">Membrane</keyword>
<feature type="compositionally biased region" description="Low complexity" evidence="8">
    <location>
        <begin position="1168"/>
        <end position="1191"/>
    </location>
</feature>
<feature type="transmembrane region" description="Helical" evidence="9">
    <location>
        <begin position="524"/>
        <end position="546"/>
    </location>
</feature>
<dbReference type="EMBL" id="JALLPJ020000078">
    <property type="protein sequence ID" value="KAL3803252.1"/>
    <property type="molecule type" value="Genomic_DNA"/>
</dbReference>
<feature type="transmembrane region" description="Helical" evidence="9">
    <location>
        <begin position="567"/>
        <end position="585"/>
    </location>
</feature>
<evidence type="ECO:0000256" key="1">
    <source>
        <dbReference type="ARBA" id="ARBA00004141"/>
    </source>
</evidence>
<evidence type="ECO:0000313" key="11">
    <source>
        <dbReference type="EMBL" id="KAL3803252.1"/>
    </source>
</evidence>
<feature type="transmembrane region" description="Helical" evidence="9">
    <location>
        <begin position="437"/>
        <end position="456"/>
    </location>
</feature>
<sequence length="1191" mass="133436">MSSSSRSSNADPLESMAASTVSMLILFGSLTFATVGMMTRTLLSGDKRAILIATSVKLKSPFYESINTESQDVDTSNSDDKANVESAEAVISFGDTVRTRDKSIQSNYSSRVIHARSNAAPSEGNTVASIKVRESLFVKIFVLMYHMMLFGLVLFGLYLLEKYPPSGLPSAHPNKPVAVLSEPFQFNADQFLSWMTMLVIYTCYISWQRNDGKTFVMQRQPKATESDNEPIDGDVGSKTESESPNRKRHRSTQSSSRRDDISSISRGSTHSGFSKRMEEVMLEDVLGHEDHEEDHDTIEEAFETAKRTDKSWFERGLGLVGINLKEFGVIRDCNSVDDVLNPIQTLEWKGMLSVSLLLYQFCSNGRSGTYMAKLDPSDAQNELHGSHLLVWRNLETVALSSFLFLTGYNHTSHYYFHPDNQKSPSENLPPCYGISRVIGIIFRWNWTAIFLSLVLGNNMFEYYVLCPLHSCCFLSIWFMLRTHHSINCTKYKFRFKVLLFASLVVSFDMLLAKLSRNYPAKSVFWEFLYLSHLHHLAPVIGCIFAINKPIVSLQLRKLEANTILTSAMSKGIICIALTAAAIMWAVGPLRQQTYNNAHAHFGVVTLLAYVYWRNLSHGLRSHHNHFFSWIGQYSLEIFLLCKQTMFHGNALVFVAGYPHLNFLLVCVGIIYLAKLLKRVTTVIQQFLVPEDEGNHSIAQMSTLMAGAIALFFFVKLLCWADLVNLGSISTIVIILGVLLYQVIMDTSWAEYQCRREQGLANTTDSSITKICVPVSGIMSIFFLAVTWYSWVMLTGSATALDECVDHVNSGFWIPINSCNVRGLLNEGINYFGYSECEDVGKEWTWSKAYLHCGFRFRSDDDIKSSLLHKRVTFIGDSSIRSLFYSLIRSMGDHDPGGYEGIASHSDLRRLFPAANIEYKWSPLSVDVVSKLKSMRTAGFSSSKPLPDLLVAGGGAWDKLHTAATDEDQQSHREVISKLALELDKIREQGVTVVWVTPPVINTPALNSDEKRAQMSEQSLEETRQLYRDLGVEGAASFVLEGPTFTKDRTSDSFDGIDYPPDVYEAGIQVLANALDWILAPAADEPEGLRPDADIVSNPFLGAQVLIFAVIGLFFFDAYFGVSYLAALFVKEKVAPSDIYQDAMKMFSRHEVSNGRSDPLEGEEVTELLGRPSRPRSSGRSVYSSSSLSRRR</sequence>
<evidence type="ECO:0000256" key="7">
    <source>
        <dbReference type="ARBA" id="ARBA00023180"/>
    </source>
</evidence>
<evidence type="ECO:0000256" key="2">
    <source>
        <dbReference type="ARBA" id="ARBA00010666"/>
    </source>
</evidence>
<feature type="transmembrane region" description="Helical" evidence="9">
    <location>
        <begin position="136"/>
        <end position="160"/>
    </location>
</feature>
<keyword evidence="4 9" id="KW-0812">Transmembrane</keyword>
<feature type="domain" description="Cas1p 10 TM acyl transferase" evidence="10">
    <location>
        <begin position="397"/>
        <end position="693"/>
    </location>
</feature>
<name>A0ABD3QSP0_9STRA</name>
<feature type="transmembrane region" description="Helical" evidence="9">
    <location>
        <begin position="597"/>
        <end position="614"/>
    </location>
</feature>
<keyword evidence="3" id="KW-0808">Transferase</keyword>
<dbReference type="PANTHER" id="PTHR13533:SF1">
    <property type="entry name" value="N-ACETYLNEURAMINATE 9-O-ACETYLTRANSFERASE"/>
    <property type="match status" value="1"/>
</dbReference>
<gene>
    <name evidence="11" type="ORF">ACHAWO_005609</name>
</gene>
<feature type="region of interest" description="Disordered" evidence="8">
    <location>
        <begin position="1152"/>
        <end position="1191"/>
    </location>
</feature>
<evidence type="ECO:0000256" key="6">
    <source>
        <dbReference type="ARBA" id="ARBA00023136"/>
    </source>
</evidence>
<keyword evidence="7" id="KW-0325">Glycoprotein</keyword>
<dbReference type="GO" id="GO:0016020">
    <property type="term" value="C:membrane"/>
    <property type="evidence" value="ECO:0007669"/>
    <property type="project" value="UniProtKB-SubCell"/>
</dbReference>
<dbReference type="Proteomes" id="UP001530400">
    <property type="component" value="Unassembled WGS sequence"/>
</dbReference>
<feature type="transmembrane region" description="Helical" evidence="9">
    <location>
        <begin position="462"/>
        <end position="481"/>
    </location>
</feature>
<proteinExistence type="inferred from homology"/>
<feature type="transmembrane region" description="Helical" evidence="9">
    <location>
        <begin position="20"/>
        <end position="38"/>
    </location>
</feature>
<evidence type="ECO:0000256" key="8">
    <source>
        <dbReference type="SAM" id="MobiDB-lite"/>
    </source>
</evidence>
<keyword evidence="5 9" id="KW-1133">Transmembrane helix</keyword>
<feature type="transmembrane region" description="Helical" evidence="9">
    <location>
        <begin position="770"/>
        <end position="790"/>
    </location>
</feature>
<dbReference type="GO" id="GO:0005794">
    <property type="term" value="C:Golgi apparatus"/>
    <property type="evidence" value="ECO:0007669"/>
    <property type="project" value="UniProtKB-ARBA"/>
</dbReference>
<dbReference type="GO" id="GO:0016740">
    <property type="term" value="F:transferase activity"/>
    <property type="evidence" value="ECO:0007669"/>
    <property type="project" value="UniProtKB-KW"/>
</dbReference>
<reference evidence="11 12" key="1">
    <citation type="submission" date="2024-10" db="EMBL/GenBank/DDBJ databases">
        <title>Updated reference genomes for cyclostephanoid diatoms.</title>
        <authorList>
            <person name="Roberts W.R."/>
            <person name="Alverson A.J."/>
        </authorList>
    </citation>
    <scope>NUCLEOTIDE SEQUENCE [LARGE SCALE GENOMIC DNA]</scope>
    <source>
        <strain evidence="11 12">AJA010-31</strain>
    </source>
</reference>
<organism evidence="11 12">
    <name type="scientific">Cyclotella atomus</name>
    <dbReference type="NCBI Taxonomy" id="382360"/>
    <lineage>
        <taxon>Eukaryota</taxon>
        <taxon>Sar</taxon>
        <taxon>Stramenopiles</taxon>
        <taxon>Ochrophyta</taxon>
        <taxon>Bacillariophyta</taxon>
        <taxon>Coscinodiscophyceae</taxon>
        <taxon>Thalassiosirophycidae</taxon>
        <taxon>Stephanodiscales</taxon>
        <taxon>Stephanodiscaceae</taxon>
        <taxon>Cyclotella</taxon>
    </lineage>
</organism>
<feature type="transmembrane region" description="Helical" evidence="9">
    <location>
        <begin position="728"/>
        <end position="749"/>
    </location>
</feature>
<evidence type="ECO:0000256" key="5">
    <source>
        <dbReference type="ARBA" id="ARBA00022989"/>
    </source>
</evidence>
<keyword evidence="12" id="KW-1185">Reference proteome</keyword>
<evidence type="ECO:0000256" key="9">
    <source>
        <dbReference type="SAM" id="Phobius"/>
    </source>
</evidence>
<feature type="transmembrane region" description="Helical" evidence="9">
    <location>
        <begin position="1104"/>
        <end position="1129"/>
    </location>
</feature>
<evidence type="ECO:0000259" key="10">
    <source>
        <dbReference type="Pfam" id="PF07779"/>
    </source>
</evidence>
<dbReference type="Pfam" id="PF07779">
    <property type="entry name" value="Cas1_AcylT"/>
    <property type="match status" value="1"/>
</dbReference>
<evidence type="ECO:0000313" key="12">
    <source>
        <dbReference type="Proteomes" id="UP001530400"/>
    </source>
</evidence>
<dbReference type="InterPro" id="IPR012419">
    <property type="entry name" value="Cas1_AcylTrans_dom"/>
</dbReference>
<feature type="region of interest" description="Disordered" evidence="8">
    <location>
        <begin position="219"/>
        <end position="273"/>
    </location>
</feature>
<feature type="transmembrane region" description="Helical" evidence="9">
    <location>
        <begin position="651"/>
        <end position="673"/>
    </location>
</feature>
<accession>A0ABD3QSP0</accession>
<protein>
    <recommendedName>
        <fullName evidence="10">Cas1p 10 TM acyl transferase domain-containing protein</fullName>
    </recommendedName>
</protein>